<dbReference type="AlphaFoldDB" id="A0A2M4DM17"/>
<proteinExistence type="predicted"/>
<reference evidence="2" key="1">
    <citation type="submission" date="2018-01" db="EMBL/GenBank/DDBJ databases">
        <title>An insight into the sialome of Amazonian anophelines.</title>
        <authorList>
            <person name="Ribeiro J.M."/>
            <person name="Scarpassa V."/>
            <person name="Calvo E."/>
        </authorList>
    </citation>
    <scope>NUCLEOTIDE SEQUENCE</scope>
</reference>
<accession>A0A2M4DM17</accession>
<keyword evidence="1" id="KW-0732">Signal</keyword>
<protein>
    <submittedName>
        <fullName evidence="2">Putative secreted protein</fullName>
    </submittedName>
</protein>
<organism evidence="2">
    <name type="scientific">Anopheles darlingi</name>
    <name type="common">Mosquito</name>
    <dbReference type="NCBI Taxonomy" id="43151"/>
    <lineage>
        <taxon>Eukaryota</taxon>
        <taxon>Metazoa</taxon>
        <taxon>Ecdysozoa</taxon>
        <taxon>Arthropoda</taxon>
        <taxon>Hexapoda</taxon>
        <taxon>Insecta</taxon>
        <taxon>Pterygota</taxon>
        <taxon>Neoptera</taxon>
        <taxon>Endopterygota</taxon>
        <taxon>Diptera</taxon>
        <taxon>Nematocera</taxon>
        <taxon>Culicoidea</taxon>
        <taxon>Culicidae</taxon>
        <taxon>Anophelinae</taxon>
        <taxon>Anopheles</taxon>
    </lineage>
</organism>
<evidence type="ECO:0000256" key="1">
    <source>
        <dbReference type="SAM" id="SignalP"/>
    </source>
</evidence>
<name>A0A2M4DM17_ANODA</name>
<feature type="chain" id="PRO_5014908616" evidence="1">
    <location>
        <begin position="18"/>
        <end position="76"/>
    </location>
</feature>
<dbReference type="EMBL" id="GGFL01014403">
    <property type="protein sequence ID" value="MBW78581.1"/>
    <property type="molecule type" value="Transcribed_RNA"/>
</dbReference>
<sequence>MLMMVMMMSSDWWSGWAASLRCMRWSIKMVVHSTSVSTIATRNAMLMTATDTIRYTISSTTTGSSSSSIHRRSLIW</sequence>
<evidence type="ECO:0000313" key="2">
    <source>
        <dbReference type="EMBL" id="MBW78581.1"/>
    </source>
</evidence>
<feature type="signal peptide" evidence="1">
    <location>
        <begin position="1"/>
        <end position="17"/>
    </location>
</feature>